<dbReference type="GO" id="GO:0042834">
    <property type="term" value="F:peptidoglycan binding"/>
    <property type="evidence" value="ECO:0007669"/>
    <property type="project" value="InterPro"/>
</dbReference>
<organism evidence="2 3">
    <name type="scientific">Arcobacter acticola</name>
    <dbReference type="NCBI Taxonomy" id="1849015"/>
    <lineage>
        <taxon>Bacteria</taxon>
        <taxon>Pseudomonadati</taxon>
        <taxon>Campylobacterota</taxon>
        <taxon>Epsilonproteobacteria</taxon>
        <taxon>Campylobacterales</taxon>
        <taxon>Arcobacteraceae</taxon>
        <taxon>Arcobacter</taxon>
    </lineage>
</organism>
<evidence type="ECO:0000313" key="3">
    <source>
        <dbReference type="Proteomes" id="UP000503483"/>
    </source>
</evidence>
<evidence type="ECO:0000259" key="1">
    <source>
        <dbReference type="PROSITE" id="PS51724"/>
    </source>
</evidence>
<dbReference type="Pfam" id="PF05036">
    <property type="entry name" value="SPOR"/>
    <property type="match status" value="1"/>
</dbReference>
<sequence length="280" mass="32175">MFSKKNLLISLGVLFFITGCSNVKTLEMTPENNIINKESSLQIRDIQTRTFENTTKEDLINAIVDTLLDDGYFVNMIDTKAGVISAKNSKNNPELDIVSVVKELKNNSFLVRFSINAIDKSLAFKSYIVIEDDLIYRYLFDRLRKSLFLDQEFYQTENTQEVNTQINTKIKVDVHEVVAPKVVKQESAAKKVVKKCTSAKCTNAPLVYSVQFLCSSNKEQALTEYNNLKSKNLDVRIHPFYEYQVVRLGRYKTRVEAEKIMNDFKNNYPDISIVAFKSNK</sequence>
<dbReference type="InterPro" id="IPR007730">
    <property type="entry name" value="SPOR-like_dom"/>
</dbReference>
<keyword evidence="3" id="KW-1185">Reference proteome</keyword>
<dbReference type="PROSITE" id="PS51257">
    <property type="entry name" value="PROKAR_LIPOPROTEIN"/>
    <property type="match status" value="1"/>
</dbReference>
<dbReference type="SUPFAM" id="SSF110997">
    <property type="entry name" value="Sporulation related repeat"/>
    <property type="match status" value="1"/>
</dbReference>
<dbReference type="EMBL" id="CP042652">
    <property type="protein sequence ID" value="QKE27649.1"/>
    <property type="molecule type" value="Genomic_DNA"/>
</dbReference>
<dbReference type="RefSeq" id="WP_172124572.1">
    <property type="nucleotide sequence ID" value="NZ_CP042652.1"/>
</dbReference>
<dbReference type="Gene3D" id="3.30.70.1070">
    <property type="entry name" value="Sporulation related repeat"/>
    <property type="match status" value="1"/>
</dbReference>
<proteinExistence type="predicted"/>
<name>A0A6M8EI88_9BACT</name>
<feature type="domain" description="SPOR" evidence="1">
    <location>
        <begin position="202"/>
        <end position="277"/>
    </location>
</feature>
<dbReference type="AlphaFoldDB" id="A0A6M8EI88"/>
<accession>A0A6M8EI88</accession>
<protein>
    <recommendedName>
        <fullName evidence="1">SPOR domain-containing protein</fullName>
    </recommendedName>
</protein>
<dbReference type="InterPro" id="IPR036680">
    <property type="entry name" value="SPOR-like_sf"/>
</dbReference>
<dbReference type="Proteomes" id="UP000503483">
    <property type="component" value="Chromosome"/>
</dbReference>
<gene>
    <name evidence="2" type="ORF">AACT_0439</name>
</gene>
<dbReference type="KEGG" id="paco:AACT_0439"/>
<dbReference type="PROSITE" id="PS51724">
    <property type="entry name" value="SPOR"/>
    <property type="match status" value="1"/>
</dbReference>
<reference evidence="2 3" key="1">
    <citation type="submission" date="2019-08" db="EMBL/GenBank/DDBJ databases">
        <title>Complete genome sequence of Arcobacter acticola.</title>
        <authorList>
            <person name="Miller W."/>
        </authorList>
    </citation>
    <scope>NUCLEOTIDE SEQUENCE [LARGE SCALE GENOMIC DNA]</scope>
    <source>
        <strain evidence="2 3">KCTC 52212</strain>
    </source>
</reference>
<evidence type="ECO:0000313" key="2">
    <source>
        <dbReference type="EMBL" id="QKE27649.1"/>
    </source>
</evidence>